<dbReference type="GO" id="GO:0005737">
    <property type="term" value="C:cytoplasm"/>
    <property type="evidence" value="ECO:0007669"/>
    <property type="project" value="TreeGrafter"/>
</dbReference>
<comment type="caution">
    <text evidence="4">The sequence shown here is derived from an EMBL/GenBank/DDBJ whole genome shotgun (WGS) entry which is preliminary data.</text>
</comment>
<feature type="region of interest" description="Disordered" evidence="1">
    <location>
        <begin position="460"/>
        <end position="526"/>
    </location>
</feature>
<dbReference type="PANTHER" id="PTHR12436">
    <property type="entry name" value="80 KDA MCM3-ASSOCIATED PROTEIN"/>
    <property type="match status" value="1"/>
</dbReference>
<dbReference type="InterPro" id="IPR005062">
    <property type="entry name" value="SAC3/GANP/THP3_conserved"/>
</dbReference>
<evidence type="ECO:0000256" key="2">
    <source>
        <dbReference type="SAM" id="SignalP"/>
    </source>
</evidence>
<feature type="domain" description="SAC3/GANP/THP3 conserved" evidence="3">
    <location>
        <begin position="46"/>
        <end position="328"/>
    </location>
</feature>
<reference evidence="4" key="1">
    <citation type="submission" date="2021-05" db="EMBL/GenBank/DDBJ databases">
        <title>A free-living protist that lacks canonical eukaryotic 1 DNA replication and segregation systems.</title>
        <authorList>
            <person name="Salas-Leiva D.E."/>
            <person name="Tromer E.C."/>
            <person name="Curtis B.A."/>
            <person name="Jerlstrom-Hultqvist J."/>
            <person name="Kolisko M."/>
            <person name="Yi Z."/>
            <person name="Salas-Leiva J.S."/>
            <person name="Gallot-Lavallee L."/>
            <person name="Kops G.J.P.L."/>
            <person name="Archibald J.M."/>
            <person name="Simpson A.G.B."/>
            <person name="Roger A.J."/>
        </authorList>
    </citation>
    <scope>NUCLEOTIDE SEQUENCE</scope>
    <source>
        <strain evidence="4">BICM</strain>
    </source>
</reference>
<dbReference type="InterPro" id="IPR045107">
    <property type="entry name" value="SAC3/GANP/THP3"/>
</dbReference>
<evidence type="ECO:0000313" key="4">
    <source>
        <dbReference type="EMBL" id="KAG9395735.1"/>
    </source>
</evidence>
<dbReference type="Proteomes" id="UP000717585">
    <property type="component" value="Unassembled WGS sequence"/>
</dbReference>
<feature type="chain" id="PRO_5035276095" evidence="2">
    <location>
        <begin position="27"/>
        <end position="1024"/>
    </location>
</feature>
<dbReference type="GO" id="GO:0070390">
    <property type="term" value="C:transcription export complex 2"/>
    <property type="evidence" value="ECO:0007669"/>
    <property type="project" value="TreeGrafter"/>
</dbReference>
<feature type="compositionally biased region" description="Pro residues" evidence="1">
    <location>
        <begin position="624"/>
        <end position="668"/>
    </location>
</feature>
<dbReference type="AlphaFoldDB" id="A0A8J6AYV4"/>
<sequence length="1024" mass="111237">MRLTTGCVAWPFLSMCRLRFIPIAMADFQPTAASAAGRIIGTCTTLCPSPEIRDRLSSRGISQLENPEIVIAGGTTVPRAVKKFARSDAAKVPKPEDLRTEDALQRSMGFLLRDVLDFGELTLEDGTKTPAPFHAKYAFMWDRIRSICNDYTIQSHVRSLDAIRVVELGARFFILSSFATKFFPETSNGQFSLKLHNEAITKCISQATDLYKAYRRDHPDHSGPVSLEEEITAYRLMLAFNDRGLATDILALPDDLRNARYTQYALRVSTAAKAKNIGLLVKLANAGSPLIACVIQHIIQTCQEPPLGVIMDAAPPGNRVCEISEEQLEAFGLDKADVTKLGEVVAADTPQKKLDALPAGMILLPASKADRAYTSFTPGHGYISDVILDAITAIAAKYDGDFDLDPDRDHPSTTRAGNGYTGADGKPALLRLAPVLFARFDGPTDKGLSLKRELMNVSSKYRPRPLGDGDGVSFRYKPDDSIEVVGKDSPKSAKKKLNEYTPPTPREEAQSRPHEQAQTKQRQAPNPFAALGGVVRAGAAKSITGNPFGHRAKEQEKIKEKGRNPVTPEAAQVKPQPATTGDGEKVELKRSAAALPAWSFPAPKPSTPTPAPAPPMVPRRTEPAPAPPQTAPHPTPVLQPPKPAQPSPPTPPTPTPPPKPVEYDPPSPTVAQLDYADGYRAWAMLCRVFSAWRRVDSDEIDWIRILVDTLDRFPGPRLSMTIAVAPTYLRQTDWAHHLASVLLAHGVRSTVVPSSGHVPSHWAATPDIIVTHFTPTPTHEWGVASTPWVTRGMGPRLLCRAARAVLRDRLQLLGPDGLRTRTPFSGSETIIEAVSRVMGTRRSVGAFNKAVAAVENTFHAHAARLAECRATLFTEPSDDEWTPLIDDIRSLPIPERSSPTMIDLGYTGSDSARIASVLNGGDVTKLKAILLDLRKAVRKAGPDALGVSKGSAELMLQKIISARLSGSIGYLYIPLESDMEPLPDFGAFTPKRVMHAEAVELICIIEGLLPVNSPERSGKRARVG</sequence>
<feature type="compositionally biased region" description="Pro residues" evidence="1">
    <location>
        <begin position="602"/>
        <end position="617"/>
    </location>
</feature>
<feature type="compositionally biased region" description="Basic and acidic residues" evidence="1">
    <location>
        <begin position="551"/>
        <end position="563"/>
    </location>
</feature>
<accession>A0A8J6AYV4</accession>
<gene>
    <name evidence="4" type="ORF">J8273_2642</name>
</gene>
<dbReference type="PRINTS" id="PR01217">
    <property type="entry name" value="PRICHEXTENSN"/>
</dbReference>
<dbReference type="EMBL" id="JAHDYR010000008">
    <property type="protein sequence ID" value="KAG9395735.1"/>
    <property type="molecule type" value="Genomic_DNA"/>
</dbReference>
<feature type="compositionally biased region" description="Basic and acidic residues" evidence="1">
    <location>
        <begin position="476"/>
        <end position="491"/>
    </location>
</feature>
<protein>
    <submittedName>
        <fullName evidence="4">SAC3/GANP/Nin1/mts3/eIF-3 p25</fullName>
    </submittedName>
</protein>
<name>A0A8J6AYV4_9EUKA</name>
<feature type="region of interest" description="Disordered" evidence="1">
    <location>
        <begin position="541"/>
        <end position="585"/>
    </location>
</feature>
<feature type="region of interest" description="Disordered" evidence="1">
    <location>
        <begin position="598"/>
        <end position="669"/>
    </location>
</feature>
<dbReference type="GO" id="GO:0006406">
    <property type="term" value="P:mRNA export from nucleus"/>
    <property type="evidence" value="ECO:0007669"/>
    <property type="project" value="TreeGrafter"/>
</dbReference>
<keyword evidence="2" id="KW-0732">Signal</keyword>
<feature type="signal peptide" evidence="2">
    <location>
        <begin position="1"/>
        <end position="26"/>
    </location>
</feature>
<evidence type="ECO:0000313" key="5">
    <source>
        <dbReference type="Proteomes" id="UP000717585"/>
    </source>
</evidence>
<dbReference type="Gene3D" id="1.25.40.990">
    <property type="match status" value="1"/>
</dbReference>
<evidence type="ECO:0000259" key="3">
    <source>
        <dbReference type="Pfam" id="PF03399"/>
    </source>
</evidence>
<evidence type="ECO:0000256" key="1">
    <source>
        <dbReference type="SAM" id="MobiDB-lite"/>
    </source>
</evidence>
<dbReference type="OrthoDB" id="264795at2759"/>
<organism evidence="4 5">
    <name type="scientific">Carpediemonas membranifera</name>
    <dbReference type="NCBI Taxonomy" id="201153"/>
    <lineage>
        <taxon>Eukaryota</taxon>
        <taxon>Metamonada</taxon>
        <taxon>Carpediemonas-like organisms</taxon>
        <taxon>Carpediemonas</taxon>
    </lineage>
</organism>
<feature type="region of interest" description="Disordered" evidence="1">
    <location>
        <begin position="402"/>
        <end position="424"/>
    </location>
</feature>
<keyword evidence="5" id="KW-1185">Reference proteome</keyword>
<dbReference type="Pfam" id="PF03399">
    <property type="entry name" value="SAC3_GANP"/>
    <property type="match status" value="1"/>
</dbReference>
<dbReference type="PANTHER" id="PTHR12436:SF3">
    <property type="entry name" value="GERMINAL-CENTER ASSOCIATED NUCLEAR PROTEIN"/>
    <property type="match status" value="1"/>
</dbReference>
<feature type="compositionally biased region" description="Basic and acidic residues" evidence="1">
    <location>
        <begin position="505"/>
        <end position="517"/>
    </location>
</feature>
<proteinExistence type="predicted"/>